<proteinExistence type="predicted"/>
<dbReference type="InterPro" id="IPR037523">
    <property type="entry name" value="VOC_core"/>
</dbReference>
<evidence type="ECO:0000259" key="1">
    <source>
        <dbReference type="PROSITE" id="PS51819"/>
    </source>
</evidence>
<dbReference type="AlphaFoldDB" id="A0A348WBQ8"/>
<gene>
    <name evidence="2" type="ORF">DCS45_08855</name>
</gene>
<dbReference type="Proteomes" id="UP000264719">
    <property type="component" value="Unassembled WGS sequence"/>
</dbReference>
<dbReference type="Pfam" id="PF00903">
    <property type="entry name" value="Glyoxalase"/>
    <property type="match status" value="1"/>
</dbReference>
<protein>
    <submittedName>
        <fullName evidence="2">Glyoxalase/bleomycin resistance/extradiol dioxygenase family protein</fullName>
    </submittedName>
</protein>
<dbReference type="InterPro" id="IPR050383">
    <property type="entry name" value="GlyoxalaseI/FosfomycinResist"/>
</dbReference>
<dbReference type="PANTHER" id="PTHR21366">
    <property type="entry name" value="GLYOXALASE FAMILY PROTEIN"/>
    <property type="match status" value="1"/>
</dbReference>
<organism evidence="2 3">
    <name type="scientific">Roseovarius nubinhibens</name>
    <dbReference type="NCBI Taxonomy" id="314263"/>
    <lineage>
        <taxon>Bacteria</taxon>
        <taxon>Pseudomonadati</taxon>
        <taxon>Pseudomonadota</taxon>
        <taxon>Alphaproteobacteria</taxon>
        <taxon>Rhodobacterales</taxon>
        <taxon>Roseobacteraceae</taxon>
        <taxon>Roseovarius</taxon>
    </lineage>
</organism>
<feature type="domain" description="VOC" evidence="1">
    <location>
        <begin position="9"/>
        <end position="133"/>
    </location>
</feature>
<dbReference type="Gene3D" id="3.10.180.10">
    <property type="entry name" value="2,3-Dihydroxybiphenyl 1,2-Dioxygenase, domain 1"/>
    <property type="match status" value="1"/>
</dbReference>
<evidence type="ECO:0000313" key="3">
    <source>
        <dbReference type="Proteomes" id="UP000264719"/>
    </source>
</evidence>
<comment type="caution">
    <text evidence="2">The sequence shown here is derived from an EMBL/GenBank/DDBJ whole genome shotgun (WGS) entry which is preliminary data.</text>
</comment>
<dbReference type="RefSeq" id="WP_339856411.1">
    <property type="nucleotide sequence ID" value="NZ_CAXAXR010000040.1"/>
</dbReference>
<keyword evidence="2" id="KW-0560">Oxidoreductase</keyword>
<dbReference type="InterPro" id="IPR029068">
    <property type="entry name" value="Glyas_Bleomycin-R_OHBP_Dase"/>
</dbReference>
<dbReference type="GO" id="GO:0051213">
    <property type="term" value="F:dioxygenase activity"/>
    <property type="evidence" value="ECO:0007669"/>
    <property type="project" value="UniProtKB-KW"/>
</dbReference>
<dbReference type="InterPro" id="IPR004360">
    <property type="entry name" value="Glyas_Fos-R_dOase_dom"/>
</dbReference>
<keyword evidence="2" id="KW-0223">Dioxygenase</keyword>
<name>A0A348WBQ8_9RHOB</name>
<dbReference type="EMBL" id="DMVW01000088">
    <property type="protein sequence ID" value="HAR51970.1"/>
    <property type="molecule type" value="Genomic_DNA"/>
</dbReference>
<reference evidence="2 3" key="1">
    <citation type="journal article" date="2018" name="Nat. Biotechnol.">
        <title>A standardized bacterial taxonomy based on genome phylogeny substantially revises the tree of life.</title>
        <authorList>
            <person name="Parks D.H."/>
            <person name="Chuvochina M."/>
            <person name="Waite D.W."/>
            <person name="Rinke C."/>
            <person name="Skarshewski A."/>
            <person name="Chaumeil P.A."/>
            <person name="Hugenholtz P."/>
        </authorList>
    </citation>
    <scope>NUCLEOTIDE SEQUENCE [LARGE SCALE GENOMIC DNA]</scope>
    <source>
        <strain evidence="2">UBA9169</strain>
    </source>
</reference>
<dbReference type="SUPFAM" id="SSF54593">
    <property type="entry name" value="Glyoxalase/Bleomycin resistance protein/Dihydroxybiphenyl dioxygenase"/>
    <property type="match status" value="1"/>
</dbReference>
<sequence>MAAPTPPGAVLETALYVDDLDAAARFYGDIVGLHEHQRAPGRHLFMRAETAMLMLFVAEATEQPSEGKFPVPPHGARGPGHVCFRISPGETEAWARHLAAHDVTVEADFHWPNGVRSLYVRDPAQNSVEFAEAKLWDFDT</sequence>
<dbReference type="PROSITE" id="PS51819">
    <property type="entry name" value="VOC"/>
    <property type="match status" value="1"/>
</dbReference>
<evidence type="ECO:0000313" key="2">
    <source>
        <dbReference type="EMBL" id="HAR51970.1"/>
    </source>
</evidence>
<accession>A0A348WBQ8</accession>
<dbReference type="PANTHER" id="PTHR21366:SF22">
    <property type="entry name" value="VOC DOMAIN-CONTAINING PROTEIN"/>
    <property type="match status" value="1"/>
</dbReference>